<dbReference type="InterPro" id="IPR000639">
    <property type="entry name" value="Epox_hydrolase-like"/>
</dbReference>
<name>A0A226ELK1_FOLCA</name>
<proteinExistence type="inferred from homology"/>
<keyword evidence="1 5" id="KW-0378">Hydrolase</keyword>
<dbReference type="GO" id="GO:0004301">
    <property type="term" value="F:epoxide hydrolase activity"/>
    <property type="evidence" value="ECO:0007669"/>
    <property type="project" value="UniProtKB-ARBA"/>
</dbReference>
<keyword evidence="3" id="KW-1133">Transmembrane helix</keyword>
<dbReference type="Pfam" id="PF00561">
    <property type="entry name" value="Abhydrolase_1"/>
    <property type="match status" value="1"/>
</dbReference>
<dbReference type="Proteomes" id="UP000198287">
    <property type="component" value="Unassembled WGS sequence"/>
</dbReference>
<feature type="transmembrane region" description="Helical" evidence="3">
    <location>
        <begin position="12"/>
        <end position="34"/>
    </location>
</feature>
<dbReference type="EMBL" id="LNIX01000003">
    <property type="protein sequence ID" value="OXA58563.1"/>
    <property type="molecule type" value="Genomic_DNA"/>
</dbReference>
<keyword evidence="3" id="KW-0812">Transmembrane</keyword>
<evidence type="ECO:0000313" key="6">
    <source>
        <dbReference type="Proteomes" id="UP000198287"/>
    </source>
</evidence>
<comment type="similarity">
    <text evidence="2">Belongs to the AB hydrolase superfamily. Epoxide hydrolase family.</text>
</comment>
<feature type="domain" description="AB hydrolase-1" evidence="4">
    <location>
        <begin position="85"/>
        <end position="325"/>
    </location>
</feature>
<evidence type="ECO:0000256" key="2">
    <source>
        <dbReference type="ARBA" id="ARBA00038334"/>
    </source>
</evidence>
<comment type="caution">
    <text evidence="5">The sequence shown here is derived from an EMBL/GenBank/DDBJ whole genome shotgun (WGS) entry which is preliminary data.</text>
</comment>
<dbReference type="PRINTS" id="PR00412">
    <property type="entry name" value="EPOXHYDRLASE"/>
</dbReference>
<dbReference type="PRINTS" id="PR00111">
    <property type="entry name" value="ABHYDROLASE"/>
</dbReference>
<protein>
    <submittedName>
        <fullName evidence="5">Epoxide hydrolase 4</fullName>
    </submittedName>
</protein>
<dbReference type="AlphaFoldDB" id="A0A226ELK1"/>
<sequence>MEAIKNFAKSTIVTLAILSIGLFYTVLVAIGMLVKSLYKGKDYWYIKDRTLPPLILQDPAWGRHSHVSLKSVKIHYVENGDCSKPLMLFVHGFPEFWFSWRHQLKHFAKDYWVVAIDMRGYGDSDKPSKVSDYKAKMIEKDVADVVKALQKDRCILVGHDWGGIICWGVAANYPEIVEKLIILNAPHPSTFKKKMESSIKQFLKSWYCFCFTIPYVPEIYFRTQDLEVFRDMFENKLTEDELEAYKYNWGRKGAFTPPINYYRNAMHASDILNPVKYPIITSPTRIIWGENDLALDIELPYLAKSHVKNLDIQIVPGASHFVQSDQPDKVNELIEKFVGL</sequence>
<dbReference type="OrthoDB" id="408373at2759"/>
<keyword evidence="6" id="KW-1185">Reference proteome</keyword>
<dbReference type="PANTHER" id="PTHR43329">
    <property type="entry name" value="EPOXIDE HYDROLASE"/>
    <property type="match status" value="1"/>
</dbReference>
<evidence type="ECO:0000259" key="4">
    <source>
        <dbReference type="Pfam" id="PF00561"/>
    </source>
</evidence>
<evidence type="ECO:0000256" key="1">
    <source>
        <dbReference type="ARBA" id="ARBA00022801"/>
    </source>
</evidence>
<organism evidence="5 6">
    <name type="scientific">Folsomia candida</name>
    <name type="common">Springtail</name>
    <dbReference type="NCBI Taxonomy" id="158441"/>
    <lineage>
        <taxon>Eukaryota</taxon>
        <taxon>Metazoa</taxon>
        <taxon>Ecdysozoa</taxon>
        <taxon>Arthropoda</taxon>
        <taxon>Hexapoda</taxon>
        <taxon>Collembola</taxon>
        <taxon>Entomobryomorpha</taxon>
        <taxon>Isotomoidea</taxon>
        <taxon>Isotomidae</taxon>
        <taxon>Proisotominae</taxon>
        <taxon>Folsomia</taxon>
    </lineage>
</organism>
<reference evidence="5 6" key="1">
    <citation type="submission" date="2015-12" db="EMBL/GenBank/DDBJ databases">
        <title>The genome of Folsomia candida.</title>
        <authorList>
            <person name="Faddeeva A."/>
            <person name="Derks M.F."/>
            <person name="Anvar Y."/>
            <person name="Smit S."/>
            <person name="Van Straalen N."/>
            <person name="Roelofs D."/>
        </authorList>
    </citation>
    <scope>NUCLEOTIDE SEQUENCE [LARGE SCALE GENOMIC DNA]</scope>
    <source>
        <strain evidence="5 6">VU population</strain>
        <tissue evidence="5">Whole body</tissue>
    </source>
</reference>
<dbReference type="Gene3D" id="3.40.50.1820">
    <property type="entry name" value="alpha/beta hydrolase"/>
    <property type="match status" value="1"/>
</dbReference>
<dbReference type="SUPFAM" id="SSF53474">
    <property type="entry name" value="alpha/beta-Hydrolases"/>
    <property type="match status" value="1"/>
</dbReference>
<evidence type="ECO:0000313" key="5">
    <source>
        <dbReference type="EMBL" id="OXA58563.1"/>
    </source>
</evidence>
<dbReference type="InterPro" id="IPR029058">
    <property type="entry name" value="AB_hydrolase_fold"/>
</dbReference>
<keyword evidence="3" id="KW-0472">Membrane</keyword>
<accession>A0A226ELK1</accession>
<evidence type="ECO:0000256" key="3">
    <source>
        <dbReference type="SAM" id="Phobius"/>
    </source>
</evidence>
<dbReference type="InterPro" id="IPR000073">
    <property type="entry name" value="AB_hydrolase_1"/>
</dbReference>
<dbReference type="OMA" id="QNWFSWR"/>
<gene>
    <name evidence="5" type="ORF">Fcan01_06860</name>
</gene>